<name>A0A542DPZ6_AMYCI</name>
<dbReference type="SMART" id="SM00530">
    <property type="entry name" value="HTH_XRE"/>
    <property type="match status" value="1"/>
</dbReference>
<organism evidence="2 3">
    <name type="scientific">Amycolatopsis cihanbeyliensis</name>
    <dbReference type="NCBI Taxonomy" id="1128664"/>
    <lineage>
        <taxon>Bacteria</taxon>
        <taxon>Bacillati</taxon>
        <taxon>Actinomycetota</taxon>
        <taxon>Actinomycetes</taxon>
        <taxon>Pseudonocardiales</taxon>
        <taxon>Pseudonocardiaceae</taxon>
        <taxon>Amycolatopsis</taxon>
    </lineage>
</organism>
<dbReference type="InterPro" id="IPR010982">
    <property type="entry name" value="Lambda_DNA-bd_dom_sf"/>
</dbReference>
<accession>A0A542DPZ6</accession>
<dbReference type="PROSITE" id="PS50943">
    <property type="entry name" value="HTH_CROC1"/>
    <property type="match status" value="1"/>
</dbReference>
<reference evidence="2 3" key="1">
    <citation type="submission" date="2019-06" db="EMBL/GenBank/DDBJ databases">
        <title>Sequencing the genomes of 1000 actinobacteria strains.</title>
        <authorList>
            <person name="Klenk H.-P."/>
        </authorList>
    </citation>
    <scope>NUCLEOTIDE SEQUENCE [LARGE SCALE GENOMIC DNA]</scope>
    <source>
        <strain evidence="2 3">DSM 45679</strain>
    </source>
</reference>
<dbReference type="Pfam" id="PF19054">
    <property type="entry name" value="DUF5753"/>
    <property type="match status" value="1"/>
</dbReference>
<feature type="domain" description="HTH cro/C1-type" evidence="1">
    <location>
        <begin position="21"/>
        <end position="75"/>
    </location>
</feature>
<gene>
    <name evidence="2" type="ORF">FB471_4999</name>
</gene>
<dbReference type="Proteomes" id="UP000320876">
    <property type="component" value="Unassembled WGS sequence"/>
</dbReference>
<dbReference type="Pfam" id="PF13560">
    <property type="entry name" value="HTH_31"/>
    <property type="match status" value="1"/>
</dbReference>
<evidence type="ECO:0000313" key="2">
    <source>
        <dbReference type="EMBL" id="TQJ05173.1"/>
    </source>
</evidence>
<sequence>MLWHVGGSTRTPKARALGAALAEARRERGLSQRGLATKTGKSPGTIARWETGDRVPDPEDVAAVLTALEISGERYADIHAMATGTREPRWLAVTLPEQRQQLNALLECGRTATTVTDVSPLLVPGVLQNSEYVRAIMEAGGVPQDEVETRVAVRVGRRELITRAEPAEFVALLGEAALRQVIGSREVLVKQLRYLLELGELPNVHLRVLPFDSGWHPALEGPFVLIESTEDDPVVHLELRDTGLFLHEPEDVARYRRAIDAIGAVALDPRESAGLIAGIAAETEGVP</sequence>
<dbReference type="AlphaFoldDB" id="A0A542DPZ6"/>
<dbReference type="EMBL" id="VFML01000001">
    <property type="protein sequence ID" value="TQJ05173.1"/>
    <property type="molecule type" value="Genomic_DNA"/>
</dbReference>
<protein>
    <submittedName>
        <fullName evidence="2">Transcriptional regulator with XRE-family HTH domain</fullName>
    </submittedName>
</protein>
<keyword evidence="3" id="KW-1185">Reference proteome</keyword>
<comment type="caution">
    <text evidence="2">The sequence shown here is derived from an EMBL/GenBank/DDBJ whole genome shotgun (WGS) entry which is preliminary data.</text>
</comment>
<dbReference type="SUPFAM" id="SSF47413">
    <property type="entry name" value="lambda repressor-like DNA-binding domains"/>
    <property type="match status" value="1"/>
</dbReference>
<dbReference type="InterPro" id="IPR001387">
    <property type="entry name" value="Cro/C1-type_HTH"/>
</dbReference>
<evidence type="ECO:0000259" key="1">
    <source>
        <dbReference type="PROSITE" id="PS50943"/>
    </source>
</evidence>
<dbReference type="CDD" id="cd00093">
    <property type="entry name" value="HTH_XRE"/>
    <property type="match status" value="1"/>
</dbReference>
<dbReference type="GO" id="GO:0003677">
    <property type="term" value="F:DNA binding"/>
    <property type="evidence" value="ECO:0007669"/>
    <property type="project" value="InterPro"/>
</dbReference>
<evidence type="ECO:0000313" key="3">
    <source>
        <dbReference type="Proteomes" id="UP000320876"/>
    </source>
</evidence>
<dbReference type="Gene3D" id="1.10.260.40">
    <property type="entry name" value="lambda repressor-like DNA-binding domains"/>
    <property type="match status" value="1"/>
</dbReference>
<dbReference type="InterPro" id="IPR043917">
    <property type="entry name" value="DUF5753"/>
</dbReference>
<proteinExistence type="predicted"/>